<name>A0ABV7EG38_9SPHN</name>
<gene>
    <name evidence="3" type="ORF">ACFODK_12340</name>
</gene>
<dbReference type="EMBL" id="JBHRSU010000034">
    <property type="protein sequence ID" value="MFC3101679.1"/>
    <property type="molecule type" value="Genomic_DNA"/>
</dbReference>
<keyword evidence="1" id="KW-0472">Membrane</keyword>
<dbReference type="Pfam" id="PF07811">
    <property type="entry name" value="TadE"/>
    <property type="match status" value="1"/>
</dbReference>
<proteinExistence type="predicted"/>
<keyword evidence="4" id="KW-1185">Reference proteome</keyword>
<accession>A0ABV7EG38</accession>
<evidence type="ECO:0000313" key="4">
    <source>
        <dbReference type="Proteomes" id="UP001595378"/>
    </source>
</evidence>
<reference evidence="4" key="1">
    <citation type="journal article" date="2019" name="Int. J. Syst. Evol. Microbiol.">
        <title>The Global Catalogue of Microorganisms (GCM) 10K type strain sequencing project: providing services to taxonomists for standard genome sequencing and annotation.</title>
        <authorList>
            <consortium name="The Broad Institute Genomics Platform"/>
            <consortium name="The Broad Institute Genome Sequencing Center for Infectious Disease"/>
            <person name="Wu L."/>
            <person name="Ma J."/>
        </authorList>
    </citation>
    <scope>NUCLEOTIDE SEQUENCE [LARGE SCALE GENOMIC DNA]</scope>
    <source>
        <strain evidence="4">KCTC 52606</strain>
    </source>
</reference>
<keyword evidence="1" id="KW-0812">Transmembrane</keyword>
<evidence type="ECO:0000259" key="2">
    <source>
        <dbReference type="Pfam" id="PF07811"/>
    </source>
</evidence>
<dbReference type="InterPro" id="IPR012495">
    <property type="entry name" value="TadE-like_dom"/>
</dbReference>
<feature type="domain" description="TadE-like" evidence="2">
    <location>
        <begin position="31"/>
        <end position="73"/>
    </location>
</feature>
<protein>
    <submittedName>
        <fullName evidence="3">TadE/TadG family type IV pilus assembly protein</fullName>
    </submittedName>
</protein>
<dbReference type="Proteomes" id="UP001595378">
    <property type="component" value="Unassembled WGS sequence"/>
</dbReference>
<comment type="caution">
    <text evidence="3">The sequence shown here is derived from an EMBL/GenBank/DDBJ whole genome shotgun (WGS) entry which is preliminary data.</text>
</comment>
<keyword evidence="1" id="KW-1133">Transmembrane helix</keyword>
<feature type="transmembrane region" description="Helical" evidence="1">
    <location>
        <begin position="37"/>
        <end position="59"/>
    </location>
</feature>
<evidence type="ECO:0000313" key="3">
    <source>
        <dbReference type="EMBL" id="MFC3101679.1"/>
    </source>
</evidence>
<sequence length="219" mass="24266">MSAAPTPPAPAPKAPARRRSLLRRVLHNNRGVSVVEFALIAPVFVGMLLVVFEFGFAFYAKAVLQGAVEEAARTATMENTSWNALSNRVNRQVRNVIPASDAETEISFSLDPVYYANYVDINLPEDFEDNNNNNMWDSDECFVDRNGNSTYDTDVGLSGRGGAQDVVTITATLTYVRPFPLWRLFQLDSTQTIRVSTYLRNQPFSAQAAVNNVRICPAP</sequence>
<organism evidence="3 4">
    <name type="scientific">Alteraurantiacibacter lauratis</name>
    <dbReference type="NCBI Taxonomy" id="2054627"/>
    <lineage>
        <taxon>Bacteria</taxon>
        <taxon>Pseudomonadati</taxon>
        <taxon>Pseudomonadota</taxon>
        <taxon>Alphaproteobacteria</taxon>
        <taxon>Sphingomonadales</taxon>
        <taxon>Erythrobacteraceae</taxon>
        <taxon>Alteraurantiacibacter</taxon>
    </lineage>
</organism>
<evidence type="ECO:0000256" key="1">
    <source>
        <dbReference type="SAM" id="Phobius"/>
    </source>
</evidence>